<dbReference type="SUPFAM" id="SSF57625">
    <property type="entry name" value="Invertebrate chitin-binding proteins"/>
    <property type="match status" value="1"/>
</dbReference>
<dbReference type="Pfam" id="PF01607">
    <property type="entry name" value="CBM_14"/>
    <property type="match status" value="1"/>
</dbReference>
<name>A0AAW0QE08_9PEZI</name>
<proteinExistence type="predicted"/>
<dbReference type="InterPro" id="IPR002557">
    <property type="entry name" value="Chitin-bd_dom"/>
</dbReference>
<comment type="caution">
    <text evidence="4">The sequence shown here is derived from an EMBL/GenBank/DDBJ whole genome shotgun (WGS) entry which is preliminary data.</text>
</comment>
<dbReference type="GO" id="GO:0008061">
    <property type="term" value="F:chitin binding"/>
    <property type="evidence" value="ECO:0007669"/>
    <property type="project" value="InterPro"/>
</dbReference>
<accession>A0AAW0QE08</accession>
<evidence type="ECO:0000259" key="3">
    <source>
        <dbReference type="PROSITE" id="PS50940"/>
    </source>
</evidence>
<dbReference type="SMART" id="SM00494">
    <property type="entry name" value="ChtBD2"/>
    <property type="match status" value="1"/>
</dbReference>
<feature type="region of interest" description="Disordered" evidence="1">
    <location>
        <begin position="103"/>
        <end position="138"/>
    </location>
</feature>
<dbReference type="GO" id="GO:0005576">
    <property type="term" value="C:extracellular region"/>
    <property type="evidence" value="ECO:0007669"/>
    <property type="project" value="InterPro"/>
</dbReference>
<dbReference type="InterPro" id="IPR036508">
    <property type="entry name" value="Chitin-bd_dom_sf"/>
</dbReference>
<dbReference type="AlphaFoldDB" id="A0AAW0QE08"/>
<keyword evidence="2" id="KW-0732">Signal</keyword>
<evidence type="ECO:0000313" key="5">
    <source>
        <dbReference type="Proteomes" id="UP001392437"/>
    </source>
</evidence>
<evidence type="ECO:0000256" key="2">
    <source>
        <dbReference type="SAM" id="SignalP"/>
    </source>
</evidence>
<keyword evidence="5" id="KW-1185">Reference proteome</keyword>
<protein>
    <recommendedName>
        <fullName evidence="3">Chitin-binding type-2 domain-containing protein</fullName>
    </recommendedName>
</protein>
<dbReference type="Gene3D" id="2.170.140.10">
    <property type="entry name" value="Chitin binding domain"/>
    <property type="match status" value="1"/>
</dbReference>
<reference evidence="4 5" key="1">
    <citation type="submission" date="2023-01" db="EMBL/GenBank/DDBJ databases">
        <title>Analysis of 21 Apiospora genomes using comparative genomics revels a genus with tremendous synthesis potential of carbohydrate active enzymes and secondary metabolites.</title>
        <authorList>
            <person name="Sorensen T."/>
        </authorList>
    </citation>
    <scope>NUCLEOTIDE SEQUENCE [LARGE SCALE GENOMIC DNA]</scope>
    <source>
        <strain evidence="4 5">CBS 117206</strain>
    </source>
</reference>
<dbReference type="Proteomes" id="UP001392437">
    <property type="component" value="Unassembled WGS sequence"/>
</dbReference>
<organism evidence="4 5">
    <name type="scientific">Apiospora kogelbergensis</name>
    <dbReference type="NCBI Taxonomy" id="1337665"/>
    <lineage>
        <taxon>Eukaryota</taxon>
        <taxon>Fungi</taxon>
        <taxon>Dikarya</taxon>
        <taxon>Ascomycota</taxon>
        <taxon>Pezizomycotina</taxon>
        <taxon>Sordariomycetes</taxon>
        <taxon>Xylariomycetidae</taxon>
        <taxon>Amphisphaeriales</taxon>
        <taxon>Apiosporaceae</taxon>
        <taxon>Apiospora</taxon>
    </lineage>
</organism>
<feature type="chain" id="PRO_5043833304" description="Chitin-binding type-2 domain-containing protein" evidence="2">
    <location>
        <begin position="19"/>
        <end position="138"/>
    </location>
</feature>
<gene>
    <name evidence="4" type="ORF">PG999_013292</name>
</gene>
<feature type="compositionally biased region" description="Polar residues" evidence="1">
    <location>
        <begin position="118"/>
        <end position="127"/>
    </location>
</feature>
<evidence type="ECO:0000256" key="1">
    <source>
        <dbReference type="SAM" id="MobiDB-lite"/>
    </source>
</evidence>
<feature type="domain" description="Chitin-binding type-2" evidence="3">
    <location>
        <begin position="34"/>
        <end position="97"/>
    </location>
</feature>
<feature type="signal peptide" evidence="2">
    <location>
        <begin position="1"/>
        <end position="18"/>
    </location>
</feature>
<sequence>MLPRVWVVAVLYTAAANAAVVAQLDRRQDTDTCVIMCPDVGGSGETTYFSDPCSSTCNSYYECSAGVLFNLACPQGLAWNQDLQLCDSLENIGECPPVPDCCNAPEELPSSEDVPSPEENSTPSEDSPPTEEFYPSEE</sequence>
<dbReference type="PROSITE" id="PS50940">
    <property type="entry name" value="CHIT_BIND_II"/>
    <property type="match status" value="1"/>
</dbReference>
<evidence type="ECO:0000313" key="4">
    <source>
        <dbReference type="EMBL" id="KAK8095270.1"/>
    </source>
</evidence>
<dbReference type="EMBL" id="JAQQWP010000011">
    <property type="protein sequence ID" value="KAK8095270.1"/>
    <property type="molecule type" value="Genomic_DNA"/>
</dbReference>